<feature type="transmembrane region" description="Helical" evidence="6">
    <location>
        <begin position="291"/>
        <end position="309"/>
    </location>
</feature>
<dbReference type="InterPro" id="IPR050189">
    <property type="entry name" value="MFS_Efflux_Transporters"/>
</dbReference>
<keyword evidence="2" id="KW-1003">Cell membrane</keyword>
<comment type="caution">
    <text evidence="8">The sequence shown here is derived from an EMBL/GenBank/DDBJ whole genome shotgun (WGS) entry which is preliminary data.</text>
</comment>
<gene>
    <name evidence="8" type="ORF">X474_04585</name>
</gene>
<dbReference type="Proteomes" id="UP000032233">
    <property type="component" value="Unassembled WGS sequence"/>
</dbReference>
<feature type="transmembrane region" description="Helical" evidence="6">
    <location>
        <begin position="243"/>
        <end position="259"/>
    </location>
</feature>
<feature type="transmembrane region" description="Helical" evidence="6">
    <location>
        <begin position="131"/>
        <end position="151"/>
    </location>
</feature>
<dbReference type="InParanoid" id="A0A0D2HXN6"/>
<evidence type="ECO:0000313" key="9">
    <source>
        <dbReference type="Proteomes" id="UP000032233"/>
    </source>
</evidence>
<dbReference type="STRING" id="1429043.X474_04585"/>
<dbReference type="GO" id="GO:0022857">
    <property type="term" value="F:transmembrane transporter activity"/>
    <property type="evidence" value="ECO:0007669"/>
    <property type="project" value="InterPro"/>
</dbReference>
<keyword evidence="9" id="KW-1185">Reference proteome</keyword>
<feature type="transmembrane region" description="Helical" evidence="6">
    <location>
        <begin position="204"/>
        <end position="231"/>
    </location>
</feature>
<organism evidence="8 9">
    <name type="scientific">Dethiosulfatarculus sandiegensis</name>
    <dbReference type="NCBI Taxonomy" id="1429043"/>
    <lineage>
        <taxon>Bacteria</taxon>
        <taxon>Pseudomonadati</taxon>
        <taxon>Thermodesulfobacteriota</taxon>
        <taxon>Desulfarculia</taxon>
        <taxon>Desulfarculales</taxon>
        <taxon>Desulfarculaceae</taxon>
        <taxon>Dethiosulfatarculus</taxon>
    </lineage>
</organism>
<dbReference type="EMBL" id="AZAC01000004">
    <property type="protein sequence ID" value="KIX15063.1"/>
    <property type="molecule type" value="Genomic_DNA"/>
</dbReference>
<sequence length="419" mass="44917">MKLENRIVWIAAMIQFVNIIDFMMVMPLGPDMAASLPITNGDIGIICGCYTLAVGFSGICAAKFLDAFDRKNVALVAMAGLSLGTISAAFAGDLLSLVAARVLAGMFGGPAAAISLSMVTDMVPPQRRGKAMAIVMGAFSVSSIAAIPFGLELAQWGSWKTPFYGIFILGCIVLAVIHFFTPSMKAHLSEKKQAISFLKFLKDYRYVFAFVMMLTAMVSTYSVIPCLSAYLQLNLGYPRESLGFLYLVGGVFSLILIQIGGRSSDAIGPIPTNVIGTVFYVIFLYDGFVHTPFSPVLLIFVMFMGTSCFRNVSATTEASKLPRPYERAAFMSLLTSMQHIGNGIGALAASAILSTGPNGQLLHMEWVGILAIVMALFQPVLLVIIRRSRKATEPDSVLQPAKGPGICKAGVETIGIARE</sequence>
<name>A0A0D2HXN6_9BACT</name>
<evidence type="ECO:0000256" key="2">
    <source>
        <dbReference type="ARBA" id="ARBA00022475"/>
    </source>
</evidence>
<dbReference type="RefSeq" id="WP_052514846.1">
    <property type="nucleotide sequence ID" value="NZ_AZAC01000004.1"/>
</dbReference>
<evidence type="ECO:0000259" key="7">
    <source>
        <dbReference type="PROSITE" id="PS50850"/>
    </source>
</evidence>
<dbReference type="InterPro" id="IPR020846">
    <property type="entry name" value="MFS_dom"/>
</dbReference>
<dbReference type="FunCoup" id="A0A0D2HXN6">
    <property type="interactions" value="207"/>
</dbReference>
<dbReference type="OrthoDB" id="9807274at2"/>
<evidence type="ECO:0000256" key="6">
    <source>
        <dbReference type="SAM" id="Phobius"/>
    </source>
</evidence>
<dbReference type="CDD" id="cd17324">
    <property type="entry name" value="MFS_NepI_like"/>
    <property type="match status" value="1"/>
</dbReference>
<keyword evidence="5 6" id="KW-0472">Membrane</keyword>
<feature type="transmembrane region" description="Helical" evidence="6">
    <location>
        <begin position="330"/>
        <end position="354"/>
    </location>
</feature>
<dbReference type="Gene3D" id="1.20.1250.20">
    <property type="entry name" value="MFS general substrate transporter like domains"/>
    <property type="match status" value="1"/>
</dbReference>
<evidence type="ECO:0000256" key="5">
    <source>
        <dbReference type="ARBA" id="ARBA00023136"/>
    </source>
</evidence>
<feature type="domain" description="Major facilitator superfamily (MFS) profile" evidence="7">
    <location>
        <begin position="7"/>
        <end position="390"/>
    </location>
</feature>
<feature type="transmembrane region" description="Helical" evidence="6">
    <location>
        <begin position="366"/>
        <end position="385"/>
    </location>
</feature>
<evidence type="ECO:0000256" key="4">
    <source>
        <dbReference type="ARBA" id="ARBA00022989"/>
    </source>
</evidence>
<dbReference type="PANTHER" id="PTHR43124">
    <property type="entry name" value="PURINE EFFLUX PUMP PBUE"/>
    <property type="match status" value="1"/>
</dbReference>
<evidence type="ECO:0000256" key="3">
    <source>
        <dbReference type="ARBA" id="ARBA00022692"/>
    </source>
</evidence>
<feature type="transmembrane region" description="Helical" evidence="6">
    <location>
        <begin position="43"/>
        <end position="65"/>
    </location>
</feature>
<keyword evidence="4 6" id="KW-1133">Transmembrane helix</keyword>
<keyword evidence="3 6" id="KW-0812">Transmembrane</keyword>
<dbReference type="PROSITE" id="PS50850">
    <property type="entry name" value="MFS"/>
    <property type="match status" value="1"/>
</dbReference>
<feature type="transmembrane region" description="Helical" evidence="6">
    <location>
        <begin position="266"/>
        <end position="285"/>
    </location>
</feature>
<evidence type="ECO:0000256" key="1">
    <source>
        <dbReference type="ARBA" id="ARBA00004651"/>
    </source>
</evidence>
<evidence type="ECO:0000313" key="8">
    <source>
        <dbReference type="EMBL" id="KIX15063.1"/>
    </source>
</evidence>
<reference evidence="8 9" key="1">
    <citation type="submission" date="2013-11" db="EMBL/GenBank/DDBJ databases">
        <title>Metagenomic analysis of a methanogenic consortium involved in long chain n-alkane degradation.</title>
        <authorList>
            <person name="Davidova I.A."/>
            <person name="Callaghan A.V."/>
            <person name="Wawrik B."/>
            <person name="Pruitt S."/>
            <person name="Marks C."/>
            <person name="Duncan K.E."/>
            <person name="Suflita J.M."/>
        </authorList>
    </citation>
    <scope>NUCLEOTIDE SEQUENCE [LARGE SCALE GENOMIC DNA]</scope>
    <source>
        <strain evidence="8 9">SPR</strain>
    </source>
</reference>
<dbReference type="PANTHER" id="PTHR43124:SF3">
    <property type="entry name" value="CHLORAMPHENICOL EFFLUX PUMP RV0191"/>
    <property type="match status" value="1"/>
</dbReference>
<dbReference type="GO" id="GO:0005886">
    <property type="term" value="C:plasma membrane"/>
    <property type="evidence" value="ECO:0007669"/>
    <property type="project" value="UniProtKB-SubCell"/>
</dbReference>
<dbReference type="SUPFAM" id="SSF103473">
    <property type="entry name" value="MFS general substrate transporter"/>
    <property type="match status" value="1"/>
</dbReference>
<dbReference type="InterPro" id="IPR011701">
    <property type="entry name" value="MFS"/>
</dbReference>
<accession>A0A0D2HXN6</accession>
<proteinExistence type="predicted"/>
<dbReference type="AlphaFoldDB" id="A0A0D2HXN6"/>
<feature type="transmembrane region" description="Helical" evidence="6">
    <location>
        <begin position="163"/>
        <end position="183"/>
    </location>
</feature>
<protein>
    <submittedName>
        <fullName evidence="8">MFS transporter</fullName>
    </submittedName>
</protein>
<feature type="transmembrane region" description="Helical" evidence="6">
    <location>
        <begin position="7"/>
        <end position="28"/>
    </location>
</feature>
<dbReference type="Pfam" id="PF07690">
    <property type="entry name" value="MFS_1"/>
    <property type="match status" value="1"/>
</dbReference>
<comment type="subcellular location">
    <subcellularLocation>
        <location evidence="1">Cell membrane</location>
        <topology evidence="1">Multi-pass membrane protein</topology>
    </subcellularLocation>
</comment>
<feature type="transmembrane region" description="Helical" evidence="6">
    <location>
        <begin position="98"/>
        <end position="119"/>
    </location>
</feature>
<feature type="transmembrane region" description="Helical" evidence="6">
    <location>
        <begin position="72"/>
        <end position="92"/>
    </location>
</feature>
<dbReference type="InterPro" id="IPR036259">
    <property type="entry name" value="MFS_trans_sf"/>
</dbReference>